<dbReference type="GO" id="GO:0016020">
    <property type="term" value="C:membrane"/>
    <property type="evidence" value="ECO:0007669"/>
    <property type="project" value="InterPro"/>
</dbReference>
<name>A0A0A7S3C7_FRIPE</name>
<dbReference type="RefSeq" id="WP_039105077.1">
    <property type="nucleotide sequence ID" value="NZ_CALYQC010000003.1"/>
</dbReference>
<organism evidence="9 10">
    <name type="scientific">Frischella perrara</name>
    <dbReference type="NCBI Taxonomy" id="1267021"/>
    <lineage>
        <taxon>Bacteria</taxon>
        <taxon>Pseudomonadati</taxon>
        <taxon>Pseudomonadota</taxon>
        <taxon>Gammaproteobacteria</taxon>
        <taxon>Orbales</taxon>
        <taxon>Orbaceae</taxon>
        <taxon>Frischella</taxon>
    </lineage>
</organism>
<keyword evidence="10" id="KW-1185">Reference proteome</keyword>
<dbReference type="EMBL" id="CP009056">
    <property type="protein sequence ID" value="AJA45337.1"/>
    <property type="molecule type" value="Genomic_DNA"/>
</dbReference>
<dbReference type="HOGENOM" id="CLU_123235_3_0_6"/>
<dbReference type="KEGG" id="fpp:FPB0191_01521"/>
<keyword evidence="5 9" id="KW-0808">Transferase</keyword>
<evidence type="ECO:0000256" key="7">
    <source>
        <dbReference type="ARBA" id="ARBA00022777"/>
    </source>
</evidence>
<dbReference type="PANTHER" id="PTHR33799:SF1">
    <property type="entry name" value="PTS SYSTEM MANNOSE-SPECIFIC EIIAB COMPONENT-RELATED"/>
    <property type="match status" value="1"/>
</dbReference>
<evidence type="ECO:0000256" key="4">
    <source>
        <dbReference type="ARBA" id="ARBA00022597"/>
    </source>
</evidence>
<dbReference type="GO" id="GO:0009401">
    <property type="term" value="P:phosphoenolpyruvate-dependent sugar phosphotransferase system"/>
    <property type="evidence" value="ECO:0007669"/>
    <property type="project" value="UniProtKB-KW"/>
</dbReference>
<dbReference type="Gene3D" id="3.40.50.510">
    <property type="entry name" value="Phosphotransferase system, mannose-type IIA component"/>
    <property type="match status" value="1"/>
</dbReference>
<dbReference type="OrthoDB" id="9794368at2"/>
<dbReference type="Proteomes" id="UP000030901">
    <property type="component" value="Chromosome"/>
</dbReference>
<dbReference type="InterPro" id="IPR036662">
    <property type="entry name" value="PTS_EIIA_man-typ_sf"/>
</dbReference>
<accession>A0A0A7S3C7</accession>
<protein>
    <submittedName>
        <fullName evidence="9">Phosphotransferase system, mannose/fructose-specific component IIA</fullName>
        <ecNumber evidence="9">2.7.1.69</ecNumber>
    </submittedName>
</protein>
<dbReference type="SUPFAM" id="SSF53062">
    <property type="entry name" value="PTS system fructose IIA component-like"/>
    <property type="match status" value="1"/>
</dbReference>
<dbReference type="STRING" id="1267021.FPB0191_01521"/>
<keyword evidence="6" id="KW-0598">Phosphotransferase system</keyword>
<feature type="domain" description="PTS EIIA type-4" evidence="8">
    <location>
        <begin position="2"/>
        <end position="123"/>
    </location>
</feature>
<dbReference type="GO" id="GO:0005737">
    <property type="term" value="C:cytoplasm"/>
    <property type="evidence" value="ECO:0007669"/>
    <property type="project" value="UniProtKB-SubCell"/>
</dbReference>
<dbReference type="InterPro" id="IPR004701">
    <property type="entry name" value="PTS_EIIA_man-typ"/>
</dbReference>
<sequence>MSRNIIMASHGTLAQGMKNTIEIILGSQPHLYCLCAYVKDNDDISLLVAEAINQFPIEDEIIIVTDIFGGSVNNEFMKYLTKPTIHLIAGLNLPLMIQLITNEEQENTAQFIDDAIKSSSQSIQYCNHTLNNSVITDNDF</sequence>
<evidence type="ECO:0000256" key="1">
    <source>
        <dbReference type="ARBA" id="ARBA00004496"/>
    </source>
</evidence>
<dbReference type="GO" id="GO:0016301">
    <property type="term" value="F:kinase activity"/>
    <property type="evidence" value="ECO:0007669"/>
    <property type="project" value="UniProtKB-KW"/>
</dbReference>
<evidence type="ECO:0000256" key="3">
    <source>
        <dbReference type="ARBA" id="ARBA00022490"/>
    </source>
</evidence>
<dbReference type="PROSITE" id="PS51096">
    <property type="entry name" value="PTS_EIIA_TYPE_4"/>
    <property type="match status" value="1"/>
</dbReference>
<evidence type="ECO:0000256" key="5">
    <source>
        <dbReference type="ARBA" id="ARBA00022679"/>
    </source>
</evidence>
<keyword evidence="2" id="KW-0813">Transport</keyword>
<evidence type="ECO:0000256" key="6">
    <source>
        <dbReference type="ARBA" id="ARBA00022683"/>
    </source>
</evidence>
<proteinExistence type="predicted"/>
<dbReference type="CDD" id="cd00006">
    <property type="entry name" value="PTS_IIA_man"/>
    <property type="match status" value="1"/>
</dbReference>
<keyword evidence="7" id="KW-0418">Kinase</keyword>
<reference evidence="9 10" key="1">
    <citation type="journal article" date="2014" name="Appl. Environ. Microbiol.">
        <title>Gut symbionts from distinct hosts exhibit genotoxic activity via divergent colibactin biosynthetic pathways.</title>
        <authorList>
            <person name="Engel P."/>
            <person name="Vizcaino M.I."/>
            <person name="Crawford J.M."/>
        </authorList>
    </citation>
    <scope>NUCLEOTIDE SEQUENCE [LARGE SCALE GENOMIC DNA]</scope>
    <source>
        <strain evidence="9 10">PEB0191</strain>
    </source>
</reference>
<comment type="subcellular location">
    <subcellularLocation>
        <location evidence="1">Cytoplasm</location>
    </subcellularLocation>
</comment>
<evidence type="ECO:0000256" key="2">
    <source>
        <dbReference type="ARBA" id="ARBA00022448"/>
    </source>
</evidence>
<dbReference type="InterPro" id="IPR051471">
    <property type="entry name" value="Bacterial_PTS_sugar_comp"/>
</dbReference>
<dbReference type="Pfam" id="PF03610">
    <property type="entry name" value="EIIA-man"/>
    <property type="match status" value="1"/>
</dbReference>
<dbReference type="PANTHER" id="PTHR33799">
    <property type="entry name" value="PTS PERMEASE-RELATED-RELATED"/>
    <property type="match status" value="1"/>
</dbReference>
<evidence type="ECO:0000313" key="10">
    <source>
        <dbReference type="Proteomes" id="UP000030901"/>
    </source>
</evidence>
<dbReference type="AlphaFoldDB" id="A0A0A7S3C7"/>
<evidence type="ECO:0000313" key="9">
    <source>
        <dbReference type="EMBL" id="AJA45337.1"/>
    </source>
</evidence>
<keyword evidence="4" id="KW-0762">Sugar transport</keyword>
<keyword evidence="3" id="KW-0963">Cytoplasm</keyword>
<evidence type="ECO:0000259" key="8">
    <source>
        <dbReference type="PROSITE" id="PS51096"/>
    </source>
</evidence>
<dbReference type="InterPro" id="IPR033887">
    <property type="entry name" value="PTS_IIA_man"/>
</dbReference>
<dbReference type="EC" id="2.7.1.69" evidence="9"/>
<gene>
    <name evidence="9" type="ORF">FPB0191_01521</name>
</gene>